<dbReference type="SUPFAM" id="SSF101898">
    <property type="entry name" value="NHL repeat"/>
    <property type="match status" value="1"/>
</dbReference>
<evidence type="ECO:0000313" key="1">
    <source>
        <dbReference type="EMBL" id="RGV55548.1"/>
    </source>
</evidence>
<proteinExistence type="predicted"/>
<comment type="caution">
    <text evidence="1">The sequence shown here is derived from an EMBL/GenBank/DDBJ whole genome shotgun (WGS) entry which is preliminary data.</text>
</comment>
<dbReference type="Proteomes" id="UP000283850">
    <property type="component" value="Unassembled WGS sequence"/>
</dbReference>
<dbReference type="AlphaFoldDB" id="A0A412YDZ5"/>
<protein>
    <submittedName>
        <fullName evidence="1">6-bladed beta-propeller</fullName>
    </submittedName>
</protein>
<dbReference type="RefSeq" id="WP_022394177.1">
    <property type="nucleotide sequence ID" value="NZ_CABJDN010000004.1"/>
</dbReference>
<gene>
    <name evidence="1" type="ORF">DWW10_08455</name>
</gene>
<evidence type="ECO:0000313" key="2">
    <source>
        <dbReference type="Proteomes" id="UP000283850"/>
    </source>
</evidence>
<dbReference type="InterPro" id="IPR011042">
    <property type="entry name" value="6-blade_b-propeller_TolB-like"/>
</dbReference>
<dbReference type="PROSITE" id="PS51257">
    <property type="entry name" value="PROKAR_LIPOPROTEIN"/>
    <property type="match status" value="1"/>
</dbReference>
<accession>A0A412YDZ5</accession>
<name>A0A412YDZ5_9BACE</name>
<dbReference type="Gene3D" id="2.120.10.30">
    <property type="entry name" value="TolB, C-terminal domain"/>
    <property type="match status" value="1"/>
</dbReference>
<dbReference type="Pfam" id="PF17170">
    <property type="entry name" value="DUF5128"/>
    <property type="match status" value="1"/>
</dbReference>
<organism evidence="1 2">
    <name type="scientific">Bacteroides intestinalis</name>
    <dbReference type="NCBI Taxonomy" id="329854"/>
    <lineage>
        <taxon>Bacteria</taxon>
        <taxon>Pseudomonadati</taxon>
        <taxon>Bacteroidota</taxon>
        <taxon>Bacteroidia</taxon>
        <taxon>Bacteroidales</taxon>
        <taxon>Bacteroidaceae</taxon>
        <taxon>Bacteroides</taxon>
    </lineage>
</organism>
<dbReference type="EMBL" id="QRZF01000004">
    <property type="protein sequence ID" value="RGV55548.1"/>
    <property type="molecule type" value="Genomic_DNA"/>
</dbReference>
<reference evidence="1 2" key="1">
    <citation type="submission" date="2018-08" db="EMBL/GenBank/DDBJ databases">
        <title>A genome reference for cultivated species of the human gut microbiota.</title>
        <authorList>
            <person name="Zou Y."/>
            <person name="Xue W."/>
            <person name="Luo G."/>
        </authorList>
    </citation>
    <scope>NUCLEOTIDE SEQUENCE [LARGE SCALE GENOMIC DNA]</scope>
    <source>
        <strain evidence="1 2">AF14-32</strain>
    </source>
</reference>
<sequence length="378" mass="44772">MRYPILIILFLLYACSERHSESWIYAIEPTGTVISSEEAYRHIVDTIFYVQIDDSVLIPSLGGDYHCITDNYLFFNTKQGLLKYDWNGKFLQKIGEIGEGPKEYCQYPNIAVDNDNCCLFVYSRPKTILVYSFDGILLNRYHIDMPEDGNYPKHLYYYDGCLYFFYTNGLGGDRDNYKPLFWVIATTNGTILSIRRASQEKVRQTSYKLYNNLSANQTYSDSFIFWDLFNDTIFYVNSEKVNTAYLWKKDNYRVRESDYDSLGNKRLFSLNLFDTKRFLWIFWTSMDVSDLSKKSMTLYDRKTKQIYRFDNLYISEKNSNVRLPINLSTYMQYKGREYILFEMKSKDLYNIPGALRWGIDENDEEGNPVLVLIRLKDE</sequence>